<feature type="non-terminal residue" evidence="2">
    <location>
        <position position="1"/>
    </location>
</feature>
<gene>
    <name evidence="2" type="ORF">RD149_21920</name>
</gene>
<organism evidence="2 3">
    <name type="scientific">Gordonia westfalica</name>
    <dbReference type="NCBI Taxonomy" id="158898"/>
    <lineage>
        <taxon>Bacteria</taxon>
        <taxon>Bacillati</taxon>
        <taxon>Actinomycetota</taxon>
        <taxon>Actinomycetes</taxon>
        <taxon>Mycobacteriales</taxon>
        <taxon>Gordoniaceae</taxon>
        <taxon>Gordonia</taxon>
    </lineage>
</organism>
<proteinExistence type="predicted"/>
<dbReference type="EMBL" id="JAVLUS010000025">
    <property type="protein sequence ID" value="MDS1116406.1"/>
    <property type="molecule type" value="Genomic_DNA"/>
</dbReference>
<evidence type="ECO:0000313" key="2">
    <source>
        <dbReference type="EMBL" id="MDS1116406.1"/>
    </source>
</evidence>
<accession>A0ABU2GY95</accession>
<evidence type="ECO:0000256" key="1">
    <source>
        <dbReference type="SAM" id="MobiDB-lite"/>
    </source>
</evidence>
<comment type="caution">
    <text evidence="2">The sequence shown here is derived from an EMBL/GenBank/DDBJ whole genome shotgun (WGS) entry which is preliminary data.</text>
</comment>
<reference evidence="2 3" key="1">
    <citation type="submission" date="2023-08" db="EMBL/GenBank/DDBJ databases">
        <title>Bioegradation of LLDPE and BLDPE plastic by marine bacteria from coast plastic debris.</title>
        <authorList>
            <person name="Rong Z."/>
        </authorList>
    </citation>
    <scope>NUCLEOTIDE SEQUENCE [LARGE SCALE GENOMIC DNA]</scope>
    <source>
        <strain evidence="2 3">Z-2</strain>
    </source>
</reference>
<protein>
    <submittedName>
        <fullName evidence="2">Uncharacterized protein</fullName>
    </submittedName>
</protein>
<feature type="region of interest" description="Disordered" evidence="1">
    <location>
        <begin position="1"/>
        <end position="22"/>
    </location>
</feature>
<evidence type="ECO:0000313" key="3">
    <source>
        <dbReference type="Proteomes" id="UP001265083"/>
    </source>
</evidence>
<dbReference type="Proteomes" id="UP001265083">
    <property type="component" value="Unassembled WGS sequence"/>
</dbReference>
<keyword evidence="3" id="KW-1185">Reference proteome</keyword>
<sequence length="67" mass="7437">STTRTPQSPSPKPHRGVLHDSGGTTLFVGKDYGFDEVIHTPDLVDRVRKDWRATKPLVEWIAAHSAT</sequence>
<name>A0ABU2GY95_9ACTN</name>